<protein>
    <submittedName>
        <fullName evidence="1">Uncharacterized protein</fullName>
    </submittedName>
</protein>
<dbReference type="Proteomes" id="UP001590951">
    <property type="component" value="Unassembled WGS sequence"/>
</dbReference>
<keyword evidence="2" id="KW-1185">Reference proteome</keyword>
<evidence type="ECO:0000313" key="1">
    <source>
        <dbReference type="EMBL" id="KAL2051048.1"/>
    </source>
</evidence>
<accession>A0ABR4B0V4</accession>
<evidence type="ECO:0000313" key="2">
    <source>
        <dbReference type="Proteomes" id="UP001590951"/>
    </source>
</evidence>
<organism evidence="1 2">
    <name type="scientific">Lepraria finkii</name>
    <dbReference type="NCBI Taxonomy" id="1340010"/>
    <lineage>
        <taxon>Eukaryota</taxon>
        <taxon>Fungi</taxon>
        <taxon>Dikarya</taxon>
        <taxon>Ascomycota</taxon>
        <taxon>Pezizomycotina</taxon>
        <taxon>Lecanoromycetes</taxon>
        <taxon>OSLEUM clade</taxon>
        <taxon>Lecanoromycetidae</taxon>
        <taxon>Lecanorales</taxon>
        <taxon>Lecanorineae</taxon>
        <taxon>Stereocaulaceae</taxon>
        <taxon>Lepraria</taxon>
    </lineage>
</organism>
<sequence length="131" mass="14931">MERDLSSGEYRSYMKSLHGMDLPREFALPEWAHTGMGLNAKKALKGDVGTKFGFMTPKQMKMYFEKEHGMVLPELRIEKADDFHLHQCFRPPRQSPQGADPAIVHARPEWAGSSRAQMAQLQEFADASTMF</sequence>
<reference evidence="1 2" key="1">
    <citation type="submission" date="2024-09" db="EMBL/GenBank/DDBJ databases">
        <title>Rethinking Asexuality: The Enigmatic Case of Functional Sexual Genes in Lepraria (Stereocaulaceae).</title>
        <authorList>
            <person name="Doellman M."/>
            <person name="Sun Y."/>
            <person name="Barcenas-Pena A."/>
            <person name="Lumbsch H.T."/>
            <person name="Grewe F."/>
        </authorList>
    </citation>
    <scope>NUCLEOTIDE SEQUENCE [LARGE SCALE GENOMIC DNA]</scope>
    <source>
        <strain evidence="1 2">Grewe 0041</strain>
    </source>
</reference>
<gene>
    <name evidence="1" type="ORF">ABVK25_008642</name>
</gene>
<proteinExistence type="predicted"/>
<name>A0ABR4B0V4_9LECA</name>
<dbReference type="EMBL" id="JBHFEH010000039">
    <property type="protein sequence ID" value="KAL2051048.1"/>
    <property type="molecule type" value="Genomic_DNA"/>
</dbReference>
<comment type="caution">
    <text evidence="1">The sequence shown here is derived from an EMBL/GenBank/DDBJ whole genome shotgun (WGS) entry which is preliminary data.</text>
</comment>